<evidence type="ECO:0000313" key="3">
    <source>
        <dbReference type="Proteomes" id="UP000196485"/>
    </source>
</evidence>
<evidence type="ECO:0000313" key="2">
    <source>
        <dbReference type="EMBL" id="SMY16001.1"/>
    </source>
</evidence>
<keyword evidence="1" id="KW-1133">Transmembrane helix</keyword>
<gene>
    <name evidence="2" type="ORF">PAQU9191_01232</name>
</gene>
<feature type="transmembrane region" description="Helical" evidence="1">
    <location>
        <begin position="41"/>
        <end position="62"/>
    </location>
</feature>
<dbReference type="AlphaFoldDB" id="A0A1Y6KV77"/>
<dbReference type="Gene3D" id="1.20.1250.20">
    <property type="entry name" value="MFS general substrate transporter like domains"/>
    <property type="match status" value="1"/>
</dbReference>
<dbReference type="EMBL" id="FYAH01000002">
    <property type="protein sequence ID" value="SMY16001.1"/>
    <property type="molecule type" value="Genomic_DNA"/>
</dbReference>
<dbReference type="SUPFAM" id="SSF103473">
    <property type="entry name" value="MFS general substrate transporter"/>
    <property type="match status" value="1"/>
</dbReference>
<keyword evidence="3" id="KW-1185">Reference proteome</keyword>
<reference evidence="3" key="1">
    <citation type="submission" date="2017-06" db="EMBL/GenBank/DDBJ databases">
        <authorList>
            <person name="Rodrigo-Torres L."/>
            <person name="Arahal R. D."/>
            <person name="Lucena T."/>
        </authorList>
    </citation>
    <scope>NUCLEOTIDE SEQUENCE [LARGE SCALE GENOMIC DNA]</scope>
    <source>
        <strain evidence="3">type strain: CECT 9192</strain>
    </source>
</reference>
<evidence type="ECO:0000256" key="1">
    <source>
        <dbReference type="SAM" id="Phobius"/>
    </source>
</evidence>
<dbReference type="InterPro" id="IPR036259">
    <property type="entry name" value="MFS_trans_sf"/>
</dbReference>
<keyword evidence="1" id="KW-0472">Membrane</keyword>
<protein>
    <submittedName>
        <fullName evidence="2">Uncharacterized protein</fullName>
    </submittedName>
</protein>
<keyword evidence="1" id="KW-0812">Transmembrane</keyword>
<proteinExistence type="predicted"/>
<organism evidence="2 3">
    <name type="scientific">Photobacterium aquimaris</name>
    <dbReference type="NCBI Taxonomy" id="512643"/>
    <lineage>
        <taxon>Bacteria</taxon>
        <taxon>Pseudomonadati</taxon>
        <taxon>Pseudomonadota</taxon>
        <taxon>Gammaproteobacteria</taxon>
        <taxon>Vibrionales</taxon>
        <taxon>Vibrionaceae</taxon>
        <taxon>Photobacterium</taxon>
    </lineage>
</organism>
<sequence>MVTKLAPLRLCSLLMGVWFAFNALANYVAGIIGSHVGDAGALHIFAGIAIAAVASSIVLFLFSNKLIQWMHGAEGHLVEKKEAVIAEV</sequence>
<accession>A0A1Y6KV77</accession>
<dbReference type="Proteomes" id="UP000196485">
    <property type="component" value="Unassembled WGS sequence"/>
</dbReference>
<name>A0A1Y6KV77_9GAMM</name>